<organism evidence="2 3">
    <name type="scientific">Popillia japonica</name>
    <name type="common">Japanese beetle</name>
    <dbReference type="NCBI Taxonomy" id="7064"/>
    <lineage>
        <taxon>Eukaryota</taxon>
        <taxon>Metazoa</taxon>
        <taxon>Ecdysozoa</taxon>
        <taxon>Arthropoda</taxon>
        <taxon>Hexapoda</taxon>
        <taxon>Insecta</taxon>
        <taxon>Pterygota</taxon>
        <taxon>Neoptera</taxon>
        <taxon>Endopterygota</taxon>
        <taxon>Coleoptera</taxon>
        <taxon>Polyphaga</taxon>
        <taxon>Scarabaeiformia</taxon>
        <taxon>Scarabaeidae</taxon>
        <taxon>Rutelinae</taxon>
        <taxon>Popillia</taxon>
    </lineage>
</organism>
<accession>A0AAW1K580</accession>
<name>A0AAW1K580_POPJA</name>
<dbReference type="AlphaFoldDB" id="A0AAW1K580"/>
<protein>
    <submittedName>
        <fullName evidence="2">Uncharacterized protein</fullName>
    </submittedName>
</protein>
<feature type="region of interest" description="Disordered" evidence="1">
    <location>
        <begin position="1"/>
        <end position="47"/>
    </location>
</feature>
<comment type="caution">
    <text evidence="2">The sequence shown here is derived from an EMBL/GenBank/DDBJ whole genome shotgun (WGS) entry which is preliminary data.</text>
</comment>
<proteinExistence type="predicted"/>
<evidence type="ECO:0000256" key="1">
    <source>
        <dbReference type="SAM" id="MobiDB-lite"/>
    </source>
</evidence>
<feature type="compositionally biased region" description="Basic and acidic residues" evidence="1">
    <location>
        <begin position="1"/>
        <end position="13"/>
    </location>
</feature>
<keyword evidence="3" id="KW-1185">Reference proteome</keyword>
<sequence length="144" mass="16727">MSFRIDDILKRESSASPPNSAKRETTIKEQSSPPTTPPTSRDQKSTDPWFGLSHTNSILQQTLLNRNYPYYRSVSDCPNSKLYSNALYNCDKVFMPYNHLDPYADKGKTDQLDSMDFLINFIKRFFYYVINLLSTEKNIFRGCN</sequence>
<dbReference type="Proteomes" id="UP001458880">
    <property type="component" value="Unassembled WGS sequence"/>
</dbReference>
<reference evidence="2 3" key="1">
    <citation type="journal article" date="2024" name="BMC Genomics">
        <title>De novo assembly and annotation of Popillia japonica's genome with initial clues to its potential as an invasive pest.</title>
        <authorList>
            <person name="Cucini C."/>
            <person name="Boschi S."/>
            <person name="Funari R."/>
            <person name="Cardaioli E."/>
            <person name="Iannotti N."/>
            <person name="Marturano G."/>
            <person name="Paoli F."/>
            <person name="Bruttini M."/>
            <person name="Carapelli A."/>
            <person name="Frati F."/>
            <person name="Nardi F."/>
        </authorList>
    </citation>
    <scope>NUCLEOTIDE SEQUENCE [LARGE SCALE GENOMIC DNA]</scope>
    <source>
        <strain evidence="2">DMR45628</strain>
    </source>
</reference>
<evidence type="ECO:0000313" key="3">
    <source>
        <dbReference type="Proteomes" id="UP001458880"/>
    </source>
</evidence>
<evidence type="ECO:0000313" key="2">
    <source>
        <dbReference type="EMBL" id="KAK9713037.1"/>
    </source>
</evidence>
<gene>
    <name evidence="2" type="ORF">QE152_g24604</name>
</gene>
<dbReference type="EMBL" id="JASPKY010000254">
    <property type="protein sequence ID" value="KAK9713037.1"/>
    <property type="molecule type" value="Genomic_DNA"/>
</dbReference>